<dbReference type="SUPFAM" id="SSF69593">
    <property type="entry name" value="Glycerol-3-phosphate (1)-acyltransferase"/>
    <property type="match status" value="1"/>
</dbReference>
<dbReference type="STRING" id="1122170.GCA_000701265_02180"/>
<reference evidence="6 7" key="1">
    <citation type="submission" date="2018-06" db="EMBL/GenBank/DDBJ databases">
        <authorList>
            <consortium name="Pathogen Informatics"/>
            <person name="Doyle S."/>
        </authorList>
    </citation>
    <scope>NUCLEOTIDE SEQUENCE [LARGE SCALE GENOMIC DNA]</scope>
    <source>
        <strain evidence="6 7">NCTC11532</strain>
    </source>
</reference>
<feature type="transmembrane region" description="Helical" evidence="4">
    <location>
        <begin position="53"/>
        <end position="73"/>
    </location>
</feature>
<dbReference type="Pfam" id="PF01553">
    <property type="entry name" value="Acyltransferase"/>
    <property type="match status" value="1"/>
</dbReference>
<feature type="transmembrane region" description="Helical" evidence="4">
    <location>
        <begin position="12"/>
        <end position="33"/>
    </location>
</feature>
<keyword evidence="7" id="KW-1185">Reference proteome</keyword>
<evidence type="ECO:0000256" key="4">
    <source>
        <dbReference type="SAM" id="Phobius"/>
    </source>
</evidence>
<evidence type="ECO:0000256" key="1">
    <source>
        <dbReference type="ARBA" id="ARBA00005189"/>
    </source>
</evidence>
<name>A0A378LNR2_9GAMM</name>
<keyword evidence="2" id="KW-0808">Transferase</keyword>
<evidence type="ECO:0000256" key="2">
    <source>
        <dbReference type="ARBA" id="ARBA00022679"/>
    </source>
</evidence>
<sequence length="365" mass="40687">MIMGKGQLIDNNNFKGTIAGFGWPVLQFLQGVINMYSNLELNNNSDDSLSSAYTLLFLLTGLAVATYTIARFAESHNQLNYENRFARILAGLLLLMTRMMHTKGGDLEIKDADSNLIAVGPHRTGWEAVVVASKIKGNPPRFFATDAFNAIPGVAGFLKMFKAIPVAAQASKTDSRSANAGALEEASKVLKEHGRVALFPQGNFAKIGQEPPRIYSGAAKIALQNEVAIHVVRLDGFWSLQNPIIPVFVRNSAYYRAFLSSFHMNNVRATLCCVIDFHLKPENKRLTDEEKIEEICAQLYAYYRHTQELTPEQIDKIKDEIANKTHLLIWNNKVKQDELGKQLVNLKKEGAKLEEPTLLSMKTSM</sequence>
<dbReference type="AlphaFoldDB" id="A0A378LNR2"/>
<accession>A0A378LNR2</accession>
<dbReference type="SMART" id="SM00563">
    <property type="entry name" value="PlsC"/>
    <property type="match status" value="1"/>
</dbReference>
<feature type="domain" description="Phospholipid/glycerol acyltransferase" evidence="5">
    <location>
        <begin position="116"/>
        <end position="237"/>
    </location>
</feature>
<organism evidence="6 7">
    <name type="scientific">Legionella wadsworthii</name>
    <dbReference type="NCBI Taxonomy" id="28088"/>
    <lineage>
        <taxon>Bacteria</taxon>
        <taxon>Pseudomonadati</taxon>
        <taxon>Pseudomonadota</taxon>
        <taxon>Gammaproteobacteria</taxon>
        <taxon>Legionellales</taxon>
        <taxon>Legionellaceae</taxon>
        <taxon>Legionella</taxon>
    </lineage>
</organism>
<keyword evidence="4" id="KW-0472">Membrane</keyword>
<dbReference type="RefSeq" id="WP_242601859.1">
    <property type="nucleotide sequence ID" value="NZ_CAAAIS010000002.1"/>
</dbReference>
<dbReference type="InterPro" id="IPR002123">
    <property type="entry name" value="Plipid/glycerol_acylTrfase"/>
</dbReference>
<evidence type="ECO:0000256" key="3">
    <source>
        <dbReference type="ARBA" id="ARBA00023315"/>
    </source>
</evidence>
<feature type="transmembrane region" description="Helical" evidence="4">
    <location>
        <begin position="85"/>
        <end position="101"/>
    </location>
</feature>
<protein>
    <recommendedName>
        <fullName evidence="5">Phospholipid/glycerol acyltransferase domain-containing protein</fullName>
    </recommendedName>
</protein>
<evidence type="ECO:0000313" key="6">
    <source>
        <dbReference type="EMBL" id="STY28327.1"/>
    </source>
</evidence>
<gene>
    <name evidence="6" type="ORF">NCTC11532_00497</name>
</gene>
<dbReference type="GO" id="GO:0003841">
    <property type="term" value="F:1-acylglycerol-3-phosphate O-acyltransferase activity"/>
    <property type="evidence" value="ECO:0007669"/>
    <property type="project" value="TreeGrafter"/>
</dbReference>
<dbReference type="EMBL" id="UGPB01000001">
    <property type="protein sequence ID" value="STY28327.1"/>
    <property type="molecule type" value="Genomic_DNA"/>
</dbReference>
<evidence type="ECO:0000259" key="5">
    <source>
        <dbReference type="SMART" id="SM00563"/>
    </source>
</evidence>
<evidence type="ECO:0000313" key="7">
    <source>
        <dbReference type="Proteomes" id="UP000255297"/>
    </source>
</evidence>
<comment type="pathway">
    <text evidence="1">Lipid metabolism.</text>
</comment>
<dbReference type="GO" id="GO:0006654">
    <property type="term" value="P:phosphatidic acid biosynthetic process"/>
    <property type="evidence" value="ECO:0007669"/>
    <property type="project" value="TreeGrafter"/>
</dbReference>
<keyword evidence="4" id="KW-1133">Transmembrane helix</keyword>
<keyword evidence="4" id="KW-0812">Transmembrane</keyword>
<dbReference type="PANTHER" id="PTHR10434">
    <property type="entry name" value="1-ACYL-SN-GLYCEROL-3-PHOSPHATE ACYLTRANSFERASE"/>
    <property type="match status" value="1"/>
</dbReference>
<dbReference type="PANTHER" id="PTHR10434:SF11">
    <property type="entry name" value="1-ACYL-SN-GLYCEROL-3-PHOSPHATE ACYLTRANSFERASE"/>
    <property type="match status" value="1"/>
</dbReference>
<keyword evidence="3" id="KW-0012">Acyltransferase</keyword>
<dbReference type="Proteomes" id="UP000255297">
    <property type="component" value="Unassembled WGS sequence"/>
</dbReference>
<proteinExistence type="predicted"/>